<evidence type="ECO:0000313" key="2">
    <source>
        <dbReference type="EMBL" id="OQD69116.1"/>
    </source>
</evidence>
<protein>
    <submittedName>
        <fullName evidence="2">Uncharacterized protein</fullName>
    </submittedName>
</protein>
<dbReference type="EMBL" id="MDYM01000002">
    <property type="protein sequence ID" value="OQD69116.1"/>
    <property type="molecule type" value="Genomic_DNA"/>
</dbReference>
<gene>
    <name evidence="2" type="ORF">PENPOL_c002G05277</name>
</gene>
<keyword evidence="3" id="KW-1185">Reference proteome</keyword>
<sequence>MGEILRCKYLTTTRKKQSKTDGLGALALRKKLEQGGADGERTVGIQEQTNVLYKAKVDYLLSPSQSNIKIATKFQIAWPPLKLDRRLRLSPKLLLQIQQISPNHRPVPVLEIRQPPLRKSKLTRGFLKPLKLSTSDIYVTLREPYITKNEQPQKQRHSQDRDEKENSGYNAREKDIVAAISQLSSNDNPTSEIHFRNSRCIWQASAGSTEQSTPCYRFVIKNEENMTGSEQCQMILQWEKSALSANRDRIPRSRDTEHFILVAIDRKTHRKNRIAIMNPGGFEITIRERLILDHPRTCLAFPDPVSAGGGGPDPGADLETWLYTHVLTLGIWVASQEGWLA</sequence>
<feature type="region of interest" description="Disordered" evidence="1">
    <location>
        <begin position="146"/>
        <end position="170"/>
    </location>
</feature>
<evidence type="ECO:0000256" key="1">
    <source>
        <dbReference type="SAM" id="MobiDB-lite"/>
    </source>
</evidence>
<proteinExistence type="predicted"/>
<dbReference type="AlphaFoldDB" id="A0A1V6NXQ2"/>
<dbReference type="OrthoDB" id="4475042at2759"/>
<organism evidence="2 3">
    <name type="scientific">Penicillium polonicum</name>
    <dbReference type="NCBI Taxonomy" id="60169"/>
    <lineage>
        <taxon>Eukaryota</taxon>
        <taxon>Fungi</taxon>
        <taxon>Dikarya</taxon>
        <taxon>Ascomycota</taxon>
        <taxon>Pezizomycotina</taxon>
        <taxon>Eurotiomycetes</taxon>
        <taxon>Eurotiomycetidae</taxon>
        <taxon>Eurotiales</taxon>
        <taxon>Aspergillaceae</taxon>
        <taxon>Penicillium</taxon>
    </lineage>
</organism>
<comment type="caution">
    <text evidence="2">The sequence shown here is derived from an EMBL/GenBank/DDBJ whole genome shotgun (WGS) entry which is preliminary data.</text>
</comment>
<evidence type="ECO:0000313" key="3">
    <source>
        <dbReference type="Proteomes" id="UP000191408"/>
    </source>
</evidence>
<dbReference type="Proteomes" id="UP000191408">
    <property type="component" value="Unassembled WGS sequence"/>
</dbReference>
<feature type="compositionally biased region" description="Basic and acidic residues" evidence="1">
    <location>
        <begin position="151"/>
        <end position="170"/>
    </location>
</feature>
<reference evidence="3" key="1">
    <citation type="journal article" date="2017" name="Nat. Microbiol.">
        <title>Global analysis of biosynthetic gene clusters reveals vast potential of secondary metabolite production in Penicillium species.</title>
        <authorList>
            <person name="Nielsen J.C."/>
            <person name="Grijseels S."/>
            <person name="Prigent S."/>
            <person name="Ji B."/>
            <person name="Dainat J."/>
            <person name="Nielsen K.F."/>
            <person name="Frisvad J.C."/>
            <person name="Workman M."/>
            <person name="Nielsen J."/>
        </authorList>
    </citation>
    <scope>NUCLEOTIDE SEQUENCE [LARGE SCALE GENOMIC DNA]</scope>
    <source>
        <strain evidence="3">IBT 4502</strain>
    </source>
</reference>
<name>A0A1V6NXQ2_PENPO</name>
<accession>A0A1V6NXQ2</accession>